<dbReference type="RefSeq" id="WP_169380104.1">
    <property type="nucleotide sequence ID" value="NZ_JAAXLA010000006.1"/>
</dbReference>
<reference evidence="1 2" key="1">
    <citation type="submission" date="2020-04" db="EMBL/GenBank/DDBJ databases">
        <authorList>
            <person name="Klaysubun C."/>
            <person name="Duangmal K."/>
            <person name="Lipun K."/>
        </authorList>
    </citation>
    <scope>NUCLEOTIDE SEQUENCE [LARGE SCALE GENOMIC DNA]</scope>
    <source>
        <strain evidence="1 2">K10HN5</strain>
    </source>
</reference>
<keyword evidence="2" id="KW-1185">Reference proteome</keyword>
<sequence>MPDPAARRCWTFGEVLDETERVARALTARFAPGERAAVWAPNPPEWRCWSSGLHRPG</sequence>
<dbReference type="SUPFAM" id="SSF56801">
    <property type="entry name" value="Acetyl-CoA synthetase-like"/>
    <property type="match status" value="1"/>
</dbReference>
<evidence type="ECO:0000313" key="1">
    <source>
        <dbReference type="EMBL" id="NMH96723.1"/>
    </source>
</evidence>
<gene>
    <name evidence="1" type="ORF">HF526_05250</name>
</gene>
<protein>
    <recommendedName>
        <fullName evidence="3">AMP-dependent synthetase/ligase domain-containing protein</fullName>
    </recommendedName>
</protein>
<dbReference type="Proteomes" id="UP000820669">
    <property type="component" value="Unassembled WGS sequence"/>
</dbReference>
<organism evidence="1 2">
    <name type="scientific">Pseudonocardia acidicola</name>
    <dbReference type="NCBI Taxonomy" id="2724939"/>
    <lineage>
        <taxon>Bacteria</taxon>
        <taxon>Bacillati</taxon>
        <taxon>Actinomycetota</taxon>
        <taxon>Actinomycetes</taxon>
        <taxon>Pseudonocardiales</taxon>
        <taxon>Pseudonocardiaceae</taxon>
        <taxon>Pseudonocardia</taxon>
    </lineage>
</organism>
<name>A0ABX1S8C6_9PSEU</name>
<evidence type="ECO:0000313" key="2">
    <source>
        <dbReference type="Proteomes" id="UP000820669"/>
    </source>
</evidence>
<proteinExistence type="predicted"/>
<dbReference type="Gene3D" id="3.40.50.980">
    <property type="match status" value="1"/>
</dbReference>
<dbReference type="EMBL" id="JAAXLA010000006">
    <property type="protein sequence ID" value="NMH96723.1"/>
    <property type="molecule type" value="Genomic_DNA"/>
</dbReference>
<evidence type="ECO:0008006" key="3">
    <source>
        <dbReference type="Google" id="ProtNLM"/>
    </source>
</evidence>
<comment type="caution">
    <text evidence="1">The sequence shown here is derived from an EMBL/GenBank/DDBJ whole genome shotgun (WGS) entry which is preliminary data.</text>
</comment>
<accession>A0ABX1S8C6</accession>